<reference evidence="1" key="1">
    <citation type="submission" date="2018-01" db="EMBL/GenBank/DDBJ databases">
        <title>An insight into the sialome of Amazonian anophelines.</title>
        <authorList>
            <person name="Ribeiro J.M."/>
            <person name="Scarpassa V."/>
            <person name="Calvo E."/>
        </authorList>
    </citation>
    <scope>NUCLEOTIDE SEQUENCE</scope>
    <source>
        <tissue evidence="1">Salivary glands</tissue>
    </source>
</reference>
<organism evidence="1">
    <name type="scientific">Anopheles marajoara</name>
    <dbReference type="NCBI Taxonomy" id="58244"/>
    <lineage>
        <taxon>Eukaryota</taxon>
        <taxon>Metazoa</taxon>
        <taxon>Ecdysozoa</taxon>
        <taxon>Arthropoda</taxon>
        <taxon>Hexapoda</taxon>
        <taxon>Insecta</taxon>
        <taxon>Pterygota</taxon>
        <taxon>Neoptera</taxon>
        <taxon>Endopterygota</taxon>
        <taxon>Diptera</taxon>
        <taxon>Nematocera</taxon>
        <taxon>Culicoidea</taxon>
        <taxon>Culicidae</taxon>
        <taxon>Anophelinae</taxon>
        <taxon>Anopheles</taxon>
    </lineage>
</organism>
<dbReference type="EMBL" id="GGFJ01014162">
    <property type="protein sequence ID" value="MBW63303.1"/>
    <property type="molecule type" value="Transcribed_RNA"/>
</dbReference>
<name>A0A2M4CDB2_9DIPT</name>
<proteinExistence type="predicted"/>
<evidence type="ECO:0000313" key="1">
    <source>
        <dbReference type="EMBL" id="MBW63303.1"/>
    </source>
</evidence>
<sequence length="73" mass="8164">MAMSRHKSCSSFVVTFASLSAFSSPPFDLRSLSLFAESCVWGRRARNTSSRIALGKTTSFFTPHQTDSVRCRR</sequence>
<dbReference type="AlphaFoldDB" id="A0A2M4CDB2"/>
<accession>A0A2M4CDB2</accession>
<protein>
    <submittedName>
        <fullName evidence="1">Putative secreted protein</fullName>
    </submittedName>
</protein>